<keyword evidence="2" id="KW-0493">Microtubule</keyword>
<sequence>MGRGVSCGGGQSSLGYLFGGGGEAVANNTPSPNRTAPAKSTPIDKQLPAGIPTKKDAVDKQIPAASIPTNTNTPSPNKATASASKPIDKNIPAGIHSNPTNNYFRLDGQNCGNFITDRPSTKVHSAPGGGSSLGYLFGGGGGN</sequence>
<comment type="similarity">
    <text evidence="1">Belongs to the SPIRAL1 family.</text>
</comment>
<evidence type="ECO:0000256" key="3">
    <source>
        <dbReference type="SAM" id="MobiDB-lite"/>
    </source>
</evidence>
<dbReference type="InterPro" id="IPR039613">
    <property type="entry name" value="SPR1/2/3/4/5"/>
</dbReference>
<proteinExistence type="inferred from homology"/>
<name>A0AAW1WMP4_RUBAR</name>
<dbReference type="GO" id="GO:0043622">
    <property type="term" value="P:cortical microtubule organization"/>
    <property type="evidence" value="ECO:0007669"/>
    <property type="project" value="InterPro"/>
</dbReference>
<feature type="region of interest" description="Disordered" evidence="3">
    <location>
        <begin position="118"/>
        <end position="143"/>
    </location>
</feature>
<accession>A0AAW1WMP4</accession>
<dbReference type="Proteomes" id="UP001457282">
    <property type="component" value="Unassembled WGS sequence"/>
</dbReference>
<evidence type="ECO:0000313" key="4">
    <source>
        <dbReference type="EMBL" id="KAK9924913.1"/>
    </source>
</evidence>
<dbReference type="EMBL" id="JBEDUW010000006">
    <property type="protein sequence ID" value="KAK9924913.1"/>
    <property type="molecule type" value="Genomic_DNA"/>
</dbReference>
<dbReference type="AlphaFoldDB" id="A0AAW1WMP4"/>
<keyword evidence="5" id="KW-1185">Reference proteome</keyword>
<feature type="compositionally biased region" description="Gly residues" evidence="3">
    <location>
        <begin position="127"/>
        <end position="143"/>
    </location>
</feature>
<reference evidence="4 5" key="1">
    <citation type="journal article" date="2023" name="G3 (Bethesda)">
        <title>A chromosome-length genome assembly and annotation of blackberry (Rubus argutus, cv. 'Hillquist').</title>
        <authorList>
            <person name="Bruna T."/>
            <person name="Aryal R."/>
            <person name="Dudchenko O."/>
            <person name="Sargent D.J."/>
            <person name="Mead D."/>
            <person name="Buti M."/>
            <person name="Cavallini A."/>
            <person name="Hytonen T."/>
            <person name="Andres J."/>
            <person name="Pham M."/>
            <person name="Weisz D."/>
            <person name="Mascagni F."/>
            <person name="Usai G."/>
            <person name="Natali L."/>
            <person name="Bassil N."/>
            <person name="Fernandez G.E."/>
            <person name="Lomsadze A."/>
            <person name="Armour M."/>
            <person name="Olukolu B."/>
            <person name="Poorten T."/>
            <person name="Britton C."/>
            <person name="Davik J."/>
            <person name="Ashrafi H."/>
            <person name="Aiden E.L."/>
            <person name="Borodovsky M."/>
            <person name="Worthington M."/>
        </authorList>
    </citation>
    <scope>NUCLEOTIDE SEQUENCE [LARGE SCALE GENOMIC DNA]</scope>
    <source>
        <strain evidence="4">PI 553951</strain>
    </source>
</reference>
<gene>
    <name evidence="4" type="ORF">M0R45_033254</name>
</gene>
<protein>
    <submittedName>
        <fullName evidence="4">Uncharacterized protein</fullName>
    </submittedName>
</protein>
<feature type="compositionally biased region" description="Polar residues" evidence="3">
    <location>
        <begin position="67"/>
        <end position="83"/>
    </location>
</feature>
<feature type="region of interest" description="Disordered" evidence="3">
    <location>
        <begin position="18"/>
        <end position="96"/>
    </location>
</feature>
<dbReference type="PANTHER" id="PTHR33403">
    <property type="entry name" value="SPR1"/>
    <property type="match status" value="1"/>
</dbReference>
<dbReference type="GO" id="GO:0010005">
    <property type="term" value="C:cortical microtubule, transverse to long axis"/>
    <property type="evidence" value="ECO:0007669"/>
    <property type="project" value="TreeGrafter"/>
</dbReference>
<evidence type="ECO:0000256" key="1">
    <source>
        <dbReference type="ARBA" id="ARBA00009656"/>
    </source>
</evidence>
<dbReference type="PANTHER" id="PTHR33403:SF48">
    <property type="entry name" value="PROTEIN SPIRAL1-LIKE 1"/>
    <property type="match status" value="1"/>
</dbReference>
<organism evidence="4 5">
    <name type="scientific">Rubus argutus</name>
    <name type="common">Southern blackberry</name>
    <dbReference type="NCBI Taxonomy" id="59490"/>
    <lineage>
        <taxon>Eukaryota</taxon>
        <taxon>Viridiplantae</taxon>
        <taxon>Streptophyta</taxon>
        <taxon>Embryophyta</taxon>
        <taxon>Tracheophyta</taxon>
        <taxon>Spermatophyta</taxon>
        <taxon>Magnoliopsida</taxon>
        <taxon>eudicotyledons</taxon>
        <taxon>Gunneridae</taxon>
        <taxon>Pentapetalae</taxon>
        <taxon>rosids</taxon>
        <taxon>fabids</taxon>
        <taxon>Rosales</taxon>
        <taxon>Rosaceae</taxon>
        <taxon>Rosoideae</taxon>
        <taxon>Rosoideae incertae sedis</taxon>
        <taxon>Rubus</taxon>
    </lineage>
</organism>
<evidence type="ECO:0000313" key="5">
    <source>
        <dbReference type="Proteomes" id="UP001457282"/>
    </source>
</evidence>
<evidence type="ECO:0000256" key="2">
    <source>
        <dbReference type="ARBA" id="ARBA00022701"/>
    </source>
</evidence>
<comment type="caution">
    <text evidence="4">The sequence shown here is derived from an EMBL/GenBank/DDBJ whole genome shotgun (WGS) entry which is preliminary data.</text>
</comment>